<evidence type="ECO:0000256" key="2">
    <source>
        <dbReference type="ARBA" id="ARBA00022730"/>
    </source>
</evidence>
<dbReference type="PANTHER" id="PTHR10744:SF9">
    <property type="entry name" value="40S RIBOSOMAL PROTEIN S11-RELATED"/>
    <property type="match status" value="1"/>
</dbReference>
<comment type="subunit">
    <text evidence="6">Part of the 30S ribosomal subunit.</text>
</comment>
<dbReference type="NCBIfam" id="TIGR03630">
    <property type="entry name" value="uS17_arch"/>
    <property type="match status" value="1"/>
</dbReference>
<evidence type="ECO:0000256" key="1">
    <source>
        <dbReference type="ARBA" id="ARBA00010254"/>
    </source>
</evidence>
<dbReference type="InterPro" id="IPR012340">
    <property type="entry name" value="NA-bd_OB-fold"/>
</dbReference>
<dbReference type="Gene3D" id="2.40.50.1000">
    <property type="match status" value="1"/>
</dbReference>
<dbReference type="PRINTS" id="PR00973">
    <property type="entry name" value="RIBOSOMALS17"/>
</dbReference>
<dbReference type="InterPro" id="IPR028333">
    <property type="entry name" value="Ribosomal_uS17_arc/euk"/>
</dbReference>
<dbReference type="PANTHER" id="PTHR10744">
    <property type="entry name" value="40S RIBOSOMAL PROTEIN S11 FAMILY MEMBER"/>
    <property type="match status" value="1"/>
</dbReference>
<dbReference type="GO" id="GO:0003735">
    <property type="term" value="F:structural constituent of ribosome"/>
    <property type="evidence" value="ECO:0007669"/>
    <property type="project" value="UniProtKB-UniRule"/>
</dbReference>
<evidence type="ECO:0000256" key="4">
    <source>
        <dbReference type="ARBA" id="ARBA00022980"/>
    </source>
</evidence>
<dbReference type="EMBL" id="DTBQ01000105">
    <property type="protein sequence ID" value="HGM46877.1"/>
    <property type="molecule type" value="Genomic_DNA"/>
</dbReference>
<comment type="function">
    <text evidence="6">One of the primary rRNA binding proteins, it binds specifically to the 5'-end of 16S ribosomal RNA.</text>
</comment>
<keyword evidence="4 6" id="KW-0689">Ribosomal protein</keyword>
<comment type="similarity">
    <text evidence="1 6">Belongs to the universal ribosomal protein uS17 family.</text>
</comment>
<reference evidence="7" key="1">
    <citation type="journal article" date="2020" name="mSystems">
        <title>Genome- and Community-Level Interaction Insights into Carbon Utilization and Element Cycling Functions of Hydrothermarchaeota in Hydrothermal Sediment.</title>
        <authorList>
            <person name="Zhou Z."/>
            <person name="Liu Y."/>
            <person name="Xu W."/>
            <person name="Pan J."/>
            <person name="Luo Z.H."/>
            <person name="Li M."/>
        </authorList>
    </citation>
    <scope>NUCLEOTIDE SEQUENCE</scope>
    <source>
        <strain evidence="7">SpSt-649</strain>
    </source>
</reference>
<dbReference type="InterPro" id="IPR019978">
    <property type="entry name" value="Ribosomal_uS17_archaeal"/>
</dbReference>
<keyword evidence="3 6" id="KW-0694">RNA-binding</keyword>
<accession>A0A7C4D5S2</accession>
<evidence type="ECO:0000256" key="3">
    <source>
        <dbReference type="ARBA" id="ARBA00022884"/>
    </source>
</evidence>
<gene>
    <name evidence="6" type="primary">rps17</name>
    <name evidence="7" type="ORF">ENU21_03880</name>
</gene>
<dbReference type="HAMAP" id="MF_01345_A">
    <property type="entry name" value="Ribosomal_uS17_A"/>
    <property type="match status" value="1"/>
</dbReference>
<keyword evidence="2 6" id="KW-0699">rRNA-binding</keyword>
<dbReference type="NCBIfam" id="NF006345">
    <property type="entry name" value="PRK08572.1"/>
    <property type="match status" value="1"/>
</dbReference>
<dbReference type="GO" id="GO:0006412">
    <property type="term" value="P:translation"/>
    <property type="evidence" value="ECO:0007669"/>
    <property type="project" value="UniProtKB-UniRule"/>
</dbReference>
<protein>
    <recommendedName>
        <fullName evidence="6">Small ribosomal subunit protein uS17</fullName>
    </recommendedName>
</protein>
<dbReference type="AlphaFoldDB" id="A0A7C4D5S2"/>
<evidence type="ECO:0000313" key="7">
    <source>
        <dbReference type="EMBL" id="HGM46877.1"/>
    </source>
</evidence>
<keyword evidence="5 6" id="KW-0687">Ribonucleoprotein</keyword>
<name>A0A7C4D5S2_THEPE</name>
<sequence length="111" mass="12711">MQRARNIGIPGVSPPDRTCDDQLCPWHGTLPVRGQIMRVRVVNVKMSRVATVVHEYLHFVEKYKRYERRRKKKHVRVPPCIDVKPGDEVLIGETRPLAKSVSFVVLGKVKG</sequence>
<evidence type="ECO:0000256" key="5">
    <source>
        <dbReference type="ARBA" id="ARBA00023274"/>
    </source>
</evidence>
<dbReference type="InterPro" id="IPR000266">
    <property type="entry name" value="Ribosomal_uS17"/>
</dbReference>
<dbReference type="GO" id="GO:0019843">
    <property type="term" value="F:rRNA binding"/>
    <property type="evidence" value="ECO:0007669"/>
    <property type="project" value="UniProtKB-UniRule"/>
</dbReference>
<proteinExistence type="inferred from homology"/>
<organism evidence="7">
    <name type="scientific">Thermofilum pendens</name>
    <dbReference type="NCBI Taxonomy" id="2269"/>
    <lineage>
        <taxon>Archaea</taxon>
        <taxon>Thermoproteota</taxon>
        <taxon>Thermoprotei</taxon>
        <taxon>Thermofilales</taxon>
        <taxon>Thermofilaceae</taxon>
        <taxon>Thermofilum</taxon>
    </lineage>
</organism>
<dbReference type="GO" id="GO:0022627">
    <property type="term" value="C:cytosolic small ribosomal subunit"/>
    <property type="evidence" value="ECO:0007669"/>
    <property type="project" value="UniProtKB-UniRule"/>
</dbReference>
<comment type="caution">
    <text evidence="7">The sequence shown here is derived from an EMBL/GenBank/DDBJ whole genome shotgun (WGS) entry which is preliminary data.</text>
</comment>
<evidence type="ECO:0000256" key="6">
    <source>
        <dbReference type="HAMAP-Rule" id="MF_01345"/>
    </source>
</evidence>
<dbReference type="SUPFAM" id="SSF50249">
    <property type="entry name" value="Nucleic acid-binding proteins"/>
    <property type="match status" value="1"/>
</dbReference>
<dbReference type="Pfam" id="PF00366">
    <property type="entry name" value="Ribosomal_S17"/>
    <property type="match status" value="1"/>
</dbReference>